<dbReference type="PANTHER" id="PTHR44090">
    <property type="entry name" value="WD REPEAT-CONTAINING PROTEIN 61"/>
    <property type="match status" value="1"/>
</dbReference>
<dbReference type="PROSITE" id="PS50082">
    <property type="entry name" value="WD_REPEATS_2"/>
    <property type="match status" value="6"/>
</dbReference>
<dbReference type="PRINTS" id="PR00320">
    <property type="entry name" value="GPROTEINBRPT"/>
</dbReference>
<dbReference type="InterPro" id="IPR015943">
    <property type="entry name" value="WD40/YVTN_repeat-like_dom_sf"/>
</dbReference>
<feature type="repeat" description="WD" evidence="3">
    <location>
        <begin position="82"/>
        <end position="123"/>
    </location>
</feature>
<feature type="repeat" description="WD" evidence="3">
    <location>
        <begin position="250"/>
        <end position="291"/>
    </location>
</feature>
<feature type="repeat" description="WD" evidence="3">
    <location>
        <begin position="164"/>
        <end position="205"/>
    </location>
</feature>
<proteinExistence type="predicted"/>
<protein>
    <recommendedName>
        <fullName evidence="7">WD repeat-containing protein 61</fullName>
    </recommendedName>
</protein>
<evidence type="ECO:0000256" key="4">
    <source>
        <dbReference type="SAM" id="MobiDB-lite"/>
    </source>
</evidence>
<evidence type="ECO:0000256" key="1">
    <source>
        <dbReference type="ARBA" id="ARBA00022574"/>
    </source>
</evidence>
<dbReference type="Gene3D" id="2.130.10.10">
    <property type="entry name" value="YVTN repeat-like/Quinoprotein amine dehydrogenase"/>
    <property type="match status" value="1"/>
</dbReference>
<keyword evidence="6" id="KW-1185">Reference proteome</keyword>
<dbReference type="Proteomes" id="UP001652700">
    <property type="component" value="Unplaced"/>
</dbReference>
<evidence type="ECO:0000256" key="2">
    <source>
        <dbReference type="ARBA" id="ARBA00022737"/>
    </source>
</evidence>
<dbReference type="InterPro" id="IPR020472">
    <property type="entry name" value="WD40_PAC1"/>
</dbReference>
<keyword evidence="1 3" id="KW-0853">WD repeat</keyword>
<accession>A0ABM5JKP8</accession>
<feature type="region of interest" description="Disordered" evidence="4">
    <location>
        <begin position="29"/>
        <end position="49"/>
    </location>
</feature>
<dbReference type="InterPro" id="IPR051510">
    <property type="entry name" value="SKI8"/>
</dbReference>
<reference evidence="5" key="1">
    <citation type="submission" date="2025-05" db="UniProtKB">
        <authorList>
            <consortium name="EnsemblMetazoa"/>
        </authorList>
    </citation>
    <scope>IDENTIFICATION</scope>
</reference>
<dbReference type="GeneID" id="114339554"/>
<dbReference type="EnsemblMetazoa" id="XM_050642556.1">
    <property type="protein sequence ID" value="XP_050498513.1"/>
    <property type="gene ID" value="LOC114339554"/>
</dbReference>
<sequence length="327" mass="36148">MYSVLHKNENAHEECIWSCFWGRYAPEKKKKSEDDNQGDDEKSRDSILSDEPPIDYIVTGGVDDLVKVWELQDDRLVLKHNLEGHSLGVVSVAVSHNGKLCASSSLDSSMRIWDLEKGEKIANVDVGPVDLWTVAFSPDDKYIISGSGKITAYSVETAKAEQTFETRGKFTLSIAYSPDGKYIASGAIEGIINIFDVAANKLLHTLEGHAMPIRSLCFSPDSQLLLTGSDDGYMKLYDVRDQKTRLIGTLSGHASWVLSVAFSPDGKNFVSGSSDKTVKVWDVATRQCLHTFNEHTDQVWGVTYNPDSNKILSVSEDKSINVYSCPV</sequence>
<evidence type="ECO:0000256" key="3">
    <source>
        <dbReference type="PROSITE-ProRule" id="PRU00221"/>
    </source>
</evidence>
<dbReference type="PROSITE" id="PS50294">
    <property type="entry name" value="WD_REPEATS_REGION"/>
    <property type="match status" value="4"/>
</dbReference>
<dbReference type="SUPFAM" id="SSF50978">
    <property type="entry name" value="WD40 repeat-like"/>
    <property type="match status" value="1"/>
</dbReference>
<feature type="compositionally biased region" description="Basic and acidic residues" evidence="4">
    <location>
        <begin position="29"/>
        <end position="47"/>
    </location>
</feature>
<feature type="repeat" description="WD" evidence="3">
    <location>
        <begin position="206"/>
        <end position="247"/>
    </location>
</feature>
<dbReference type="SMART" id="SM00320">
    <property type="entry name" value="WD40"/>
    <property type="match status" value="7"/>
</dbReference>
<keyword evidence="2" id="KW-0677">Repeat</keyword>
<evidence type="ECO:0000313" key="5">
    <source>
        <dbReference type="EnsemblMetazoa" id="XP_050498513.1"/>
    </source>
</evidence>
<name>A0ABM5JKP8_DIAVI</name>
<dbReference type="Pfam" id="PF00400">
    <property type="entry name" value="WD40"/>
    <property type="match status" value="6"/>
</dbReference>
<dbReference type="CDD" id="cd00200">
    <property type="entry name" value="WD40"/>
    <property type="match status" value="1"/>
</dbReference>
<organism evidence="5 6">
    <name type="scientific">Diabrotica virgifera virgifera</name>
    <name type="common">western corn rootworm</name>
    <dbReference type="NCBI Taxonomy" id="50390"/>
    <lineage>
        <taxon>Eukaryota</taxon>
        <taxon>Metazoa</taxon>
        <taxon>Ecdysozoa</taxon>
        <taxon>Arthropoda</taxon>
        <taxon>Hexapoda</taxon>
        <taxon>Insecta</taxon>
        <taxon>Pterygota</taxon>
        <taxon>Neoptera</taxon>
        <taxon>Endopterygota</taxon>
        <taxon>Coleoptera</taxon>
        <taxon>Polyphaga</taxon>
        <taxon>Cucujiformia</taxon>
        <taxon>Chrysomeloidea</taxon>
        <taxon>Chrysomelidae</taxon>
        <taxon>Galerucinae</taxon>
        <taxon>Diabroticina</taxon>
        <taxon>Diabroticites</taxon>
        <taxon>Diabrotica</taxon>
    </lineage>
</organism>
<dbReference type="PROSITE" id="PS00678">
    <property type="entry name" value="WD_REPEATS_1"/>
    <property type="match status" value="1"/>
</dbReference>
<dbReference type="InterPro" id="IPR001680">
    <property type="entry name" value="WD40_rpt"/>
</dbReference>
<dbReference type="InterPro" id="IPR019775">
    <property type="entry name" value="WD40_repeat_CS"/>
</dbReference>
<dbReference type="RefSeq" id="XP_050498513.1">
    <property type="nucleotide sequence ID" value="XM_050642556.1"/>
</dbReference>
<feature type="repeat" description="WD" evidence="3">
    <location>
        <begin position="292"/>
        <end position="327"/>
    </location>
</feature>
<feature type="repeat" description="WD" evidence="3">
    <location>
        <begin position="56"/>
        <end position="79"/>
    </location>
</feature>
<evidence type="ECO:0000313" key="6">
    <source>
        <dbReference type="Proteomes" id="UP001652700"/>
    </source>
</evidence>
<dbReference type="PANTHER" id="PTHR44090:SF1">
    <property type="entry name" value="SUPERKILLER COMPLEX PROTEIN 8"/>
    <property type="match status" value="1"/>
</dbReference>
<dbReference type="InterPro" id="IPR036322">
    <property type="entry name" value="WD40_repeat_dom_sf"/>
</dbReference>
<evidence type="ECO:0008006" key="7">
    <source>
        <dbReference type="Google" id="ProtNLM"/>
    </source>
</evidence>